<dbReference type="Pfam" id="PF22936">
    <property type="entry name" value="Pol_BBD"/>
    <property type="match status" value="1"/>
</dbReference>
<evidence type="ECO:0008006" key="6">
    <source>
        <dbReference type="Google" id="ProtNLM"/>
    </source>
</evidence>
<evidence type="ECO:0000259" key="2">
    <source>
        <dbReference type="Pfam" id="PF07727"/>
    </source>
</evidence>
<dbReference type="OrthoDB" id="2796020at2759"/>
<sequence>MFNSKEPFSSLIATPSLKVCTGDTASTISTKGIGTVTITCNDKVLSLKNCLYVPNLNCNLITITKKHSEWKLDPSGAEGVVISRHVVFDKSTFPSLENLTTNHNSALIIPEHQKTVAEEVDEVLPADLGLVDEFLPIEPDSDDSSRMVDEIQESNKAGSAEHSQAHPVSARPRALLSAHNDAPRTSKQAINSLNKDSWSKAIEKELALMNQLQVWDVVDLKPEYKLVGTTWVFRTKQDHLKKVIEHKACLCAQGFTQTPGLYFAKTYAPTGRMNLLQTLIAFAASKNLSFHQINIKSGFLNAPLAEKV</sequence>
<proteinExistence type="predicted"/>
<evidence type="ECO:0000256" key="1">
    <source>
        <dbReference type="SAM" id="MobiDB-lite"/>
    </source>
</evidence>
<accession>A0A9Q3FLZ5</accession>
<name>A0A9Q3FLZ5_9BASI</name>
<dbReference type="InterPro" id="IPR054722">
    <property type="entry name" value="PolX-like_BBD"/>
</dbReference>
<comment type="caution">
    <text evidence="4">The sequence shown here is derived from an EMBL/GenBank/DDBJ whole genome shotgun (WGS) entry which is preliminary data.</text>
</comment>
<gene>
    <name evidence="4" type="ORF">O181_080994</name>
</gene>
<dbReference type="InterPro" id="IPR013103">
    <property type="entry name" value="RVT_2"/>
</dbReference>
<keyword evidence="5" id="KW-1185">Reference proteome</keyword>
<evidence type="ECO:0000259" key="3">
    <source>
        <dbReference type="Pfam" id="PF22936"/>
    </source>
</evidence>
<feature type="domain" description="Reverse transcriptase Ty1/copia-type" evidence="2">
    <location>
        <begin position="213"/>
        <end position="307"/>
    </location>
</feature>
<dbReference type="Proteomes" id="UP000765509">
    <property type="component" value="Unassembled WGS sequence"/>
</dbReference>
<protein>
    <recommendedName>
        <fullName evidence="6">Reverse transcriptase Ty1/copia-type domain-containing protein</fullName>
    </recommendedName>
</protein>
<reference evidence="4" key="1">
    <citation type="submission" date="2021-03" db="EMBL/GenBank/DDBJ databases">
        <title>Draft genome sequence of rust myrtle Austropuccinia psidii MF-1, a brazilian biotype.</title>
        <authorList>
            <person name="Quecine M.C."/>
            <person name="Pachon D.M.R."/>
            <person name="Bonatelli M.L."/>
            <person name="Correr F.H."/>
            <person name="Franceschini L.M."/>
            <person name="Leite T.F."/>
            <person name="Margarido G.R.A."/>
            <person name="Almeida C.A."/>
            <person name="Ferrarezi J.A."/>
            <person name="Labate C.A."/>
        </authorList>
    </citation>
    <scope>NUCLEOTIDE SEQUENCE</scope>
    <source>
        <strain evidence="4">MF-1</strain>
    </source>
</reference>
<evidence type="ECO:0000313" key="5">
    <source>
        <dbReference type="Proteomes" id="UP000765509"/>
    </source>
</evidence>
<dbReference type="AlphaFoldDB" id="A0A9Q3FLZ5"/>
<evidence type="ECO:0000313" key="4">
    <source>
        <dbReference type="EMBL" id="MBW0541279.1"/>
    </source>
</evidence>
<organism evidence="4 5">
    <name type="scientific">Austropuccinia psidii MF-1</name>
    <dbReference type="NCBI Taxonomy" id="1389203"/>
    <lineage>
        <taxon>Eukaryota</taxon>
        <taxon>Fungi</taxon>
        <taxon>Dikarya</taxon>
        <taxon>Basidiomycota</taxon>
        <taxon>Pucciniomycotina</taxon>
        <taxon>Pucciniomycetes</taxon>
        <taxon>Pucciniales</taxon>
        <taxon>Sphaerophragmiaceae</taxon>
        <taxon>Austropuccinia</taxon>
    </lineage>
</organism>
<feature type="domain" description="Retrovirus-related Pol polyprotein from transposon TNT 1-94-like beta-barrel" evidence="3">
    <location>
        <begin position="1"/>
        <end position="65"/>
    </location>
</feature>
<feature type="region of interest" description="Disordered" evidence="1">
    <location>
        <begin position="138"/>
        <end position="189"/>
    </location>
</feature>
<dbReference type="EMBL" id="AVOT02045948">
    <property type="protein sequence ID" value="MBW0541279.1"/>
    <property type="molecule type" value="Genomic_DNA"/>
</dbReference>
<dbReference type="Pfam" id="PF07727">
    <property type="entry name" value="RVT_2"/>
    <property type="match status" value="1"/>
</dbReference>